<name>X1T9H3_9ZZZZ</name>
<dbReference type="AlphaFoldDB" id="X1T9H3"/>
<evidence type="ECO:0000313" key="1">
    <source>
        <dbReference type="EMBL" id="GAI88026.1"/>
    </source>
</evidence>
<sequence length="85" mass="9373">MIIDTLLYYNPSAQDLLPELRTLAGKSSGEEVTLDDWENVTTPLTISNPPAIGGEAFLQMVVRFGPAGNEYQGCRTHMTLIFTLK</sequence>
<organism evidence="1">
    <name type="scientific">marine sediment metagenome</name>
    <dbReference type="NCBI Taxonomy" id="412755"/>
    <lineage>
        <taxon>unclassified sequences</taxon>
        <taxon>metagenomes</taxon>
        <taxon>ecological metagenomes</taxon>
    </lineage>
</organism>
<dbReference type="EMBL" id="BARW01023854">
    <property type="protein sequence ID" value="GAI88026.1"/>
    <property type="molecule type" value="Genomic_DNA"/>
</dbReference>
<proteinExistence type="predicted"/>
<gene>
    <name evidence="1" type="ORF">S12H4_39464</name>
</gene>
<reference evidence="1" key="1">
    <citation type="journal article" date="2014" name="Front. Microbiol.">
        <title>High frequency of phylogenetically diverse reductive dehalogenase-homologous genes in deep subseafloor sedimentary metagenomes.</title>
        <authorList>
            <person name="Kawai M."/>
            <person name="Futagami T."/>
            <person name="Toyoda A."/>
            <person name="Takaki Y."/>
            <person name="Nishi S."/>
            <person name="Hori S."/>
            <person name="Arai W."/>
            <person name="Tsubouchi T."/>
            <person name="Morono Y."/>
            <person name="Uchiyama I."/>
            <person name="Ito T."/>
            <person name="Fujiyama A."/>
            <person name="Inagaki F."/>
            <person name="Takami H."/>
        </authorList>
    </citation>
    <scope>NUCLEOTIDE SEQUENCE</scope>
    <source>
        <strain evidence="1">Expedition CK06-06</strain>
    </source>
</reference>
<comment type="caution">
    <text evidence="1">The sequence shown here is derived from an EMBL/GenBank/DDBJ whole genome shotgun (WGS) entry which is preliminary data.</text>
</comment>
<protein>
    <submittedName>
        <fullName evidence="1">Uncharacterized protein</fullName>
    </submittedName>
</protein>
<accession>X1T9H3</accession>